<evidence type="ECO:0000313" key="2">
    <source>
        <dbReference type="EMBL" id="SEL23658.1"/>
    </source>
</evidence>
<proteinExistence type="predicted"/>
<dbReference type="EMBL" id="FNZU01000015">
    <property type="protein sequence ID" value="SEL23658.1"/>
    <property type="molecule type" value="Genomic_DNA"/>
</dbReference>
<dbReference type="InterPro" id="IPR027455">
    <property type="entry name" value="Sper_AcTfrase_N"/>
</dbReference>
<dbReference type="Pfam" id="PF00583">
    <property type="entry name" value="Acetyltransf_1"/>
    <property type="match status" value="1"/>
</dbReference>
<accession>A0A1H7NKY6</accession>
<dbReference type="RefSeq" id="WP_091482538.1">
    <property type="nucleotide sequence ID" value="NZ_BJYC01000018.1"/>
</dbReference>
<feature type="domain" description="N-acetyltransferase" evidence="1">
    <location>
        <begin position="2"/>
        <end position="149"/>
    </location>
</feature>
<dbReference type="Gene3D" id="3.40.630.30">
    <property type="match status" value="1"/>
</dbReference>
<dbReference type="InterPro" id="IPR050276">
    <property type="entry name" value="MshD_Acetyltransferase"/>
</dbReference>
<protein>
    <submittedName>
        <fullName evidence="2">Diamine N-acetyltransferase</fullName>
    </submittedName>
</protein>
<name>A0A1H7NKY6_9LACT</name>
<dbReference type="InterPro" id="IPR000182">
    <property type="entry name" value="GNAT_dom"/>
</dbReference>
<dbReference type="CDD" id="cd04301">
    <property type="entry name" value="NAT_SF"/>
    <property type="match status" value="1"/>
</dbReference>
<dbReference type="PANTHER" id="PTHR43617">
    <property type="entry name" value="L-AMINO ACID N-ACETYLTRANSFERASE"/>
    <property type="match status" value="1"/>
</dbReference>
<organism evidence="2 3">
    <name type="scientific">Alkalibacterium pelagium</name>
    <dbReference type="NCBI Taxonomy" id="426702"/>
    <lineage>
        <taxon>Bacteria</taxon>
        <taxon>Bacillati</taxon>
        <taxon>Bacillota</taxon>
        <taxon>Bacilli</taxon>
        <taxon>Lactobacillales</taxon>
        <taxon>Carnobacteriaceae</taxon>
        <taxon>Alkalibacterium</taxon>
    </lineage>
</organism>
<dbReference type="InterPro" id="IPR016181">
    <property type="entry name" value="Acyl_CoA_acyltransferase"/>
</dbReference>
<sequence length="149" mass="16973">MISLVKVSEANWREVTELKVSDEQTVHIESNAQSLLEAAYDTSLDWHPYGIYSGDDLVGFAMIGAYNLEERYIWLDRLMLSYDVQGEGLGTEVMRVIVEYISENWDVSEIVLSVTPDNHVAIGFYEKVGFQWLDKTDPANGEQLMSMKI</sequence>
<keyword evidence="2" id="KW-0808">Transferase</keyword>
<evidence type="ECO:0000313" key="3">
    <source>
        <dbReference type="Proteomes" id="UP000199081"/>
    </source>
</evidence>
<dbReference type="Gene3D" id="1.10.287.900">
    <property type="entry name" value="The crystal structure of the spermine/spermidine acetyltransferase from enterococcus faecali"/>
    <property type="match status" value="1"/>
</dbReference>
<evidence type="ECO:0000259" key="1">
    <source>
        <dbReference type="PROSITE" id="PS51186"/>
    </source>
</evidence>
<dbReference type="AlphaFoldDB" id="A0A1H7NKY6"/>
<dbReference type="GO" id="GO:0016747">
    <property type="term" value="F:acyltransferase activity, transferring groups other than amino-acyl groups"/>
    <property type="evidence" value="ECO:0007669"/>
    <property type="project" value="InterPro"/>
</dbReference>
<dbReference type="SUPFAM" id="SSF55729">
    <property type="entry name" value="Acyl-CoA N-acyltransferases (Nat)"/>
    <property type="match status" value="1"/>
</dbReference>
<dbReference type="STRING" id="426702.SAMN04488099_1156"/>
<reference evidence="3" key="1">
    <citation type="submission" date="2016-10" db="EMBL/GenBank/DDBJ databases">
        <authorList>
            <person name="Varghese N."/>
            <person name="Submissions S."/>
        </authorList>
    </citation>
    <scope>NUCLEOTIDE SEQUENCE [LARGE SCALE GENOMIC DNA]</scope>
    <source>
        <strain evidence="3">DSM 19183</strain>
    </source>
</reference>
<gene>
    <name evidence="2" type="ORF">SAMN04488099_1156</name>
</gene>
<keyword evidence="3" id="KW-1185">Reference proteome</keyword>
<dbReference type="OrthoDB" id="9127144at2"/>
<dbReference type="Proteomes" id="UP000199081">
    <property type="component" value="Unassembled WGS sequence"/>
</dbReference>
<dbReference type="PROSITE" id="PS51186">
    <property type="entry name" value="GNAT"/>
    <property type="match status" value="1"/>
</dbReference>